<dbReference type="NCBIfam" id="TIGR03087">
    <property type="entry name" value="stp1"/>
    <property type="match status" value="1"/>
</dbReference>
<sequence length="410" mass="42768">MAEILFIAHRIPFPPDRGDKIRSHHILRRLAALAPVHVACFADNPADLAHEPALAAMAASHCLVARSRPLPLAGLAALGQGRPVSLTAFADARLRAYVAHIVATRPIAAIYVFSGQMGQYVPPAFAGRVVIDLVDVDSLKFGAYAAAATGPRRWLYAREERLLRAEEARLVARADRTLLVSPEEQALLGPRLPAGLAGKVGAIGNGIDTTLYDPDRVTPAAALAEQPGPALIFTGQMDYPPNVAAVVRGARRIMPAIRAVHPEATFEIVGRQPAAAVRALDGINGCRVRGAVDDIRPWLRGADLALVPLEIARGIQNKVLEAMAMALPVVASTGAATGIPVRPGEELAVADSDAAMIAATLALLADRAAARAMGLAARRCVVATHGWDAVLAPLAATLGLAGGEGLPDAA</sequence>
<dbReference type="PANTHER" id="PTHR12526:SF600">
    <property type="entry name" value="GLYCOSYL TRANSFERASE GROUP 1"/>
    <property type="match status" value="1"/>
</dbReference>
<dbReference type="AlphaFoldDB" id="A0A7X1G087"/>
<dbReference type="Gene3D" id="3.40.50.2000">
    <property type="entry name" value="Glycogen Phosphorylase B"/>
    <property type="match status" value="2"/>
</dbReference>
<dbReference type="EMBL" id="JACLAX010000009">
    <property type="protein sequence ID" value="MBC2669592.1"/>
    <property type="molecule type" value="Genomic_DNA"/>
</dbReference>
<dbReference type="RefSeq" id="WP_185679451.1">
    <property type="nucleotide sequence ID" value="NZ_JACLAX010000009.1"/>
</dbReference>
<keyword evidence="2" id="KW-1185">Reference proteome</keyword>
<comment type="caution">
    <text evidence="1">The sequence shown here is derived from an EMBL/GenBank/DDBJ whole genome shotgun (WGS) entry which is preliminary data.</text>
</comment>
<keyword evidence="1" id="KW-0808">Transferase</keyword>
<gene>
    <name evidence="1" type="ORF">H7F53_10590</name>
</gene>
<evidence type="ECO:0000313" key="2">
    <source>
        <dbReference type="Proteomes" id="UP000551327"/>
    </source>
</evidence>
<dbReference type="Proteomes" id="UP000551327">
    <property type="component" value="Unassembled WGS sequence"/>
</dbReference>
<dbReference type="SUPFAM" id="SSF53756">
    <property type="entry name" value="UDP-Glycosyltransferase/glycogen phosphorylase"/>
    <property type="match status" value="1"/>
</dbReference>
<reference evidence="1 2" key="1">
    <citation type="submission" date="2020-08" db="EMBL/GenBank/DDBJ databases">
        <title>The genome sequence of type strain Novosphingobium piscinae KCTC 42194.</title>
        <authorList>
            <person name="Liu Y."/>
        </authorList>
    </citation>
    <scope>NUCLEOTIDE SEQUENCE [LARGE SCALE GENOMIC DNA]</scope>
    <source>
        <strain evidence="1 2">KCTC 42194</strain>
    </source>
</reference>
<name>A0A7X1G087_9SPHN</name>
<evidence type="ECO:0000313" key="1">
    <source>
        <dbReference type="EMBL" id="MBC2669592.1"/>
    </source>
</evidence>
<dbReference type="PANTHER" id="PTHR12526">
    <property type="entry name" value="GLYCOSYLTRANSFERASE"/>
    <property type="match status" value="1"/>
</dbReference>
<dbReference type="InterPro" id="IPR017521">
    <property type="entry name" value="Sugar_tfrase_PEP-CTERM_Stp1"/>
</dbReference>
<proteinExistence type="predicted"/>
<organism evidence="1 2">
    <name type="scientific">Novosphingobium piscinae</name>
    <dbReference type="NCBI Taxonomy" id="1507448"/>
    <lineage>
        <taxon>Bacteria</taxon>
        <taxon>Pseudomonadati</taxon>
        <taxon>Pseudomonadota</taxon>
        <taxon>Alphaproteobacteria</taxon>
        <taxon>Sphingomonadales</taxon>
        <taxon>Sphingomonadaceae</taxon>
        <taxon>Novosphingobium</taxon>
    </lineage>
</organism>
<accession>A0A7X1G087</accession>
<dbReference type="Pfam" id="PF13692">
    <property type="entry name" value="Glyco_trans_1_4"/>
    <property type="match status" value="1"/>
</dbReference>
<dbReference type="GO" id="GO:0016757">
    <property type="term" value="F:glycosyltransferase activity"/>
    <property type="evidence" value="ECO:0007669"/>
    <property type="project" value="TreeGrafter"/>
</dbReference>
<protein>
    <submittedName>
        <fullName evidence="1">TIGR03087 family PEP-CTERM/XrtA system glycosyltransferase</fullName>
    </submittedName>
</protein>